<sequence length="177" mass="20769">MNYIFSTKGFDSSPAIEEYLEKRFQKVDRVLKENDIVSAEIRAEKDAINYVLKANINFKGNIIVVQEKDPDLYTAIDRLSDALEKRVKKIKSTVRERHRMPVEKIPSISDTYEFEEEGSEVYEAKRVPLSVMPLEEAILQFKTMERQFFVFRNSETNEINLLYIRKDGKIGLFEFVD</sequence>
<reference evidence="3 4" key="1">
    <citation type="submission" date="2007-08" db="EMBL/GenBank/DDBJ databases">
        <title>Complete sequence of Thermotoga lettingae TMO.</title>
        <authorList>
            <consortium name="US DOE Joint Genome Institute"/>
            <person name="Copeland A."/>
            <person name="Lucas S."/>
            <person name="Lapidus A."/>
            <person name="Barry K."/>
            <person name="Glavina del Rio T."/>
            <person name="Dalin E."/>
            <person name="Tice H."/>
            <person name="Pitluck S."/>
            <person name="Foster B."/>
            <person name="Bruce D."/>
            <person name="Schmutz J."/>
            <person name="Larimer F."/>
            <person name="Land M."/>
            <person name="Hauser L."/>
            <person name="Kyrpides N."/>
            <person name="Mikhailova N."/>
            <person name="Nelson K."/>
            <person name="Gogarten J.P."/>
            <person name="Noll K."/>
            <person name="Richardson P."/>
        </authorList>
    </citation>
    <scope>NUCLEOTIDE SEQUENCE [LARGE SCALE GENOMIC DNA]</scope>
    <source>
        <strain evidence="4">ATCC BAA-301 / DSM 14385 / NBRC 107922 / TMO</strain>
    </source>
</reference>
<dbReference type="Gene3D" id="3.30.505.50">
    <property type="entry name" value="Sigma 54 modulation/S30EA ribosomal protein, C-terminal domain"/>
    <property type="match status" value="1"/>
</dbReference>
<dbReference type="HOGENOM" id="CLU_071472_0_3_0"/>
<dbReference type="GO" id="GO:0043024">
    <property type="term" value="F:ribosomal small subunit binding"/>
    <property type="evidence" value="ECO:0007669"/>
    <property type="project" value="TreeGrafter"/>
</dbReference>
<dbReference type="eggNOG" id="COG1544">
    <property type="taxonomic scope" value="Bacteria"/>
</dbReference>
<dbReference type="KEGG" id="tle:Tlet_0169"/>
<organism evidence="3 4">
    <name type="scientific">Pseudothermotoga lettingae (strain ATCC BAA-301 / DSM 14385 / NBRC 107922 / TMO)</name>
    <name type="common">Thermotoga lettingae</name>
    <dbReference type="NCBI Taxonomy" id="416591"/>
    <lineage>
        <taxon>Bacteria</taxon>
        <taxon>Thermotogati</taxon>
        <taxon>Thermotogota</taxon>
        <taxon>Thermotogae</taxon>
        <taxon>Thermotogales</taxon>
        <taxon>Thermotogaceae</taxon>
        <taxon>Pseudothermotoga</taxon>
    </lineage>
</organism>
<dbReference type="Pfam" id="PF02482">
    <property type="entry name" value="Ribosomal_S30AE"/>
    <property type="match status" value="1"/>
</dbReference>
<evidence type="ECO:0000313" key="4">
    <source>
        <dbReference type="Proteomes" id="UP000002016"/>
    </source>
</evidence>
<dbReference type="InterPro" id="IPR050574">
    <property type="entry name" value="HPF/YfiA_ribosome-assoc"/>
</dbReference>
<dbReference type="InterPro" id="IPR003489">
    <property type="entry name" value="RHF/RaiA"/>
</dbReference>
<keyword evidence="3" id="KW-0687">Ribonucleoprotein</keyword>
<name>A8F3K5_PSELT</name>
<accession>A8F3K5</accession>
<keyword evidence="1" id="KW-0810">Translation regulation</keyword>
<dbReference type="InterPro" id="IPR036567">
    <property type="entry name" value="RHF-like"/>
</dbReference>
<dbReference type="RefSeq" id="WP_012002220.1">
    <property type="nucleotide sequence ID" value="NC_009828.1"/>
</dbReference>
<reference evidence="3 4" key="2">
    <citation type="journal article" date="2009" name="Proc. Natl. Acad. Sci. U.S.A.">
        <title>On the chimeric nature, thermophilic origin, and phylogenetic placement of the Thermotogales.</title>
        <authorList>
            <person name="Zhaxybayeva O."/>
            <person name="Swithers K.S."/>
            <person name="Lapierre P."/>
            <person name="Fournier G.P."/>
            <person name="Bickhart D.M."/>
            <person name="DeBoy R.T."/>
            <person name="Nelson K.E."/>
            <person name="Nesbo C.L."/>
            <person name="Doolittle W.F."/>
            <person name="Gogarten J.P."/>
            <person name="Noll K.M."/>
        </authorList>
    </citation>
    <scope>NUCLEOTIDE SEQUENCE [LARGE SCALE GENOMIC DNA]</scope>
    <source>
        <strain evidence="4">ATCC BAA-301 / DSM 14385 / NBRC 107922 / TMO</strain>
    </source>
</reference>
<evidence type="ECO:0000259" key="2">
    <source>
        <dbReference type="Pfam" id="PF16321"/>
    </source>
</evidence>
<dbReference type="AlphaFoldDB" id="A8F3K5"/>
<dbReference type="Gene3D" id="3.30.160.100">
    <property type="entry name" value="Ribosome hibernation promotion factor-like"/>
    <property type="match status" value="1"/>
</dbReference>
<evidence type="ECO:0000313" key="3">
    <source>
        <dbReference type="EMBL" id="ABV32739.1"/>
    </source>
</evidence>
<dbReference type="NCBIfam" id="TIGR00741">
    <property type="entry name" value="yfiA"/>
    <property type="match status" value="1"/>
</dbReference>
<dbReference type="CDD" id="cd00552">
    <property type="entry name" value="RaiA"/>
    <property type="match status" value="1"/>
</dbReference>
<protein>
    <submittedName>
        <fullName evidence="3">Sigma 54 modulation protein/ribosomal protein S30EA</fullName>
    </submittedName>
</protein>
<dbReference type="PANTHER" id="PTHR33231">
    <property type="entry name" value="30S RIBOSOMAL PROTEIN"/>
    <property type="match status" value="1"/>
</dbReference>
<proteinExistence type="predicted"/>
<dbReference type="OrthoDB" id="9794975at2"/>
<dbReference type="PANTHER" id="PTHR33231:SF1">
    <property type="entry name" value="30S RIBOSOMAL PROTEIN"/>
    <property type="match status" value="1"/>
</dbReference>
<dbReference type="Proteomes" id="UP000002016">
    <property type="component" value="Chromosome"/>
</dbReference>
<keyword evidence="3" id="KW-0689">Ribosomal protein</keyword>
<dbReference type="SUPFAM" id="SSF69754">
    <property type="entry name" value="Ribosome binding protein Y (YfiA homologue)"/>
    <property type="match status" value="1"/>
</dbReference>
<keyword evidence="4" id="KW-1185">Reference proteome</keyword>
<dbReference type="GO" id="GO:0022627">
    <property type="term" value="C:cytosolic small ribosomal subunit"/>
    <property type="evidence" value="ECO:0007669"/>
    <property type="project" value="TreeGrafter"/>
</dbReference>
<gene>
    <name evidence="3" type="ordered locus">Tlet_0169</name>
</gene>
<feature type="domain" description="Sigma 54 modulation/S30EA ribosomal protein C-terminal" evidence="2">
    <location>
        <begin position="117"/>
        <end position="172"/>
    </location>
</feature>
<dbReference type="GO" id="GO:0045900">
    <property type="term" value="P:negative regulation of translational elongation"/>
    <property type="evidence" value="ECO:0007669"/>
    <property type="project" value="TreeGrafter"/>
</dbReference>
<dbReference type="EMBL" id="CP000812">
    <property type="protein sequence ID" value="ABV32739.1"/>
    <property type="molecule type" value="Genomic_DNA"/>
</dbReference>
<dbReference type="InterPro" id="IPR038416">
    <property type="entry name" value="Ribosom_S30AE_C_sf"/>
</dbReference>
<dbReference type="STRING" id="416591.Tlet_0169"/>
<dbReference type="Pfam" id="PF16321">
    <property type="entry name" value="Ribosom_S30AE_C"/>
    <property type="match status" value="1"/>
</dbReference>
<evidence type="ECO:0000256" key="1">
    <source>
        <dbReference type="ARBA" id="ARBA00022845"/>
    </source>
</evidence>
<dbReference type="InterPro" id="IPR032528">
    <property type="entry name" value="Ribosom_S30AE_C"/>
</dbReference>